<dbReference type="Pfam" id="PF12833">
    <property type="entry name" value="HTH_18"/>
    <property type="match status" value="1"/>
</dbReference>
<evidence type="ECO:0000313" key="6">
    <source>
        <dbReference type="Proteomes" id="UP001409291"/>
    </source>
</evidence>
<dbReference type="InterPro" id="IPR009057">
    <property type="entry name" value="Homeodomain-like_sf"/>
</dbReference>
<keyword evidence="1" id="KW-0805">Transcription regulation</keyword>
<evidence type="ECO:0000313" key="5">
    <source>
        <dbReference type="EMBL" id="MEN5376475.1"/>
    </source>
</evidence>
<evidence type="ECO:0000256" key="3">
    <source>
        <dbReference type="ARBA" id="ARBA00023163"/>
    </source>
</evidence>
<sequence length="278" mass="32213">MKISKIQPPPDLRSVVYEFWHTVVPNSSSAIESYKIFADGAPGIIFQHNNGNSNLYRDTVPLPITFMYGQKSASPCTNFIHGQSSIFGVSFQPATVKQLFSINSYELTDSLVDMNIFFSKTFTERLLEATSVQHLVELFSQEIYQKLLRAKKEHIIQDSVHRIRNCESNIDSALLAQQYCLSRRQFQRKFKEEVGVSPESYFRIVKFQKSLQLLKNGQYNRLSDIAYKLGYADHSHFNREFKLFSSFSPKEFLELQLPKNTYETDKIEDIGPLRIMKH</sequence>
<dbReference type="PANTHER" id="PTHR46796:SF13">
    <property type="entry name" value="HTH-TYPE TRANSCRIPTIONAL ACTIVATOR RHAS"/>
    <property type="match status" value="1"/>
</dbReference>
<keyword evidence="2" id="KW-0238">DNA-binding</keyword>
<accession>A0ABV0BNX8</accession>
<organism evidence="5 6">
    <name type="scientific">Sphingobacterium kitahiroshimense</name>
    <dbReference type="NCBI Taxonomy" id="470446"/>
    <lineage>
        <taxon>Bacteria</taxon>
        <taxon>Pseudomonadati</taxon>
        <taxon>Bacteroidota</taxon>
        <taxon>Sphingobacteriia</taxon>
        <taxon>Sphingobacteriales</taxon>
        <taxon>Sphingobacteriaceae</taxon>
        <taxon>Sphingobacterium</taxon>
    </lineage>
</organism>
<keyword evidence="6" id="KW-1185">Reference proteome</keyword>
<evidence type="ECO:0000259" key="4">
    <source>
        <dbReference type="PROSITE" id="PS01124"/>
    </source>
</evidence>
<keyword evidence="3" id="KW-0804">Transcription</keyword>
<proteinExistence type="predicted"/>
<reference evidence="5 6" key="1">
    <citation type="submission" date="2024-04" db="EMBL/GenBank/DDBJ databases">
        <title>WGS of bacteria from Torrens River.</title>
        <authorList>
            <person name="Wyrsch E.R."/>
            <person name="Drigo B."/>
        </authorList>
    </citation>
    <scope>NUCLEOTIDE SEQUENCE [LARGE SCALE GENOMIC DNA]</scope>
    <source>
        <strain evidence="5 6">TWI391</strain>
    </source>
</reference>
<protein>
    <submittedName>
        <fullName evidence="5">Helix-turn-helix transcriptional regulator</fullName>
    </submittedName>
</protein>
<dbReference type="SMART" id="SM00342">
    <property type="entry name" value="HTH_ARAC"/>
    <property type="match status" value="1"/>
</dbReference>
<dbReference type="InterPro" id="IPR050204">
    <property type="entry name" value="AraC_XylS_family_regulators"/>
</dbReference>
<dbReference type="SUPFAM" id="SSF46689">
    <property type="entry name" value="Homeodomain-like"/>
    <property type="match status" value="1"/>
</dbReference>
<evidence type="ECO:0000256" key="1">
    <source>
        <dbReference type="ARBA" id="ARBA00023015"/>
    </source>
</evidence>
<dbReference type="PROSITE" id="PS01124">
    <property type="entry name" value="HTH_ARAC_FAMILY_2"/>
    <property type="match status" value="1"/>
</dbReference>
<dbReference type="Gene3D" id="1.10.10.60">
    <property type="entry name" value="Homeodomain-like"/>
    <property type="match status" value="1"/>
</dbReference>
<dbReference type="Pfam" id="PF20240">
    <property type="entry name" value="DUF6597"/>
    <property type="match status" value="1"/>
</dbReference>
<evidence type="ECO:0000256" key="2">
    <source>
        <dbReference type="ARBA" id="ARBA00023125"/>
    </source>
</evidence>
<name>A0ABV0BNX8_9SPHI</name>
<dbReference type="Proteomes" id="UP001409291">
    <property type="component" value="Unassembled WGS sequence"/>
</dbReference>
<dbReference type="EMBL" id="JBDJNQ010000001">
    <property type="protein sequence ID" value="MEN5376475.1"/>
    <property type="molecule type" value="Genomic_DNA"/>
</dbReference>
<feature type="domain" description="HTH araC/xylS-type" evidence="4">
    <location>
        <begin position="150"/>
        <end position="255"/>
    </location>
</feature>
<dbReference type="RefSeq" id="WP_346580705.1">
    <property type="nucleotide sequence ID" value="NZ_JBDJLH010000001.1"/>
</dbReference>
<comment type="caution">
    <text evidence="5">The sequence shown here is derived from an EMBL/GenBank/DDBJ whole genome shotgun (WGS) entry which is preliminary data.</text>
</comment>
<dbReference type="InterPro" id="IPR046532">
    <property type="entry name" value="DUF6597"/>
</dbReference>
<dbReference type="InterPro" id="IPR018060">
    <property type="entry name" value="HTH_AraC"/>
</dbReference>
<gene>
    <name evidence="5" type="ORF">ABE541_04290</name>
</gene>
<dbReference type="PANTHER" id="PTHR46796">
    <property type="entry name" value="HTH-TYPE TRANSCRIPTIONAL ACTIVATOR RHAS-RELATED"/>
    <property type="match status" value="1"/>
</dbReference>